<dbReference type="Gene3D" id="3.60.15.10">
    <property type="entry name" value="Ribonuclease Z/Hydroxyacylglutathione hydrolase-like"/>
    <property type="match status" value="1"/>
</dbReference>
<dbReference type="SMART" id="SM00849">
    <property type="entry name" value="Lactamase_B"/>
    <property type="match status" value="1"/>
</dbReference>
<dbReference type="PANTHER" id="PTHR42951">
    <property type="entry name" value="METALLO-BETA-LACTAMASE DOMAIN-CONTAINING"/>
    <property type="match status" value="1"/>
</dbReference>
<reference evidence="2 3" key="1">
    <citation type="submission" date="2017-11" db="EMBL/GenBank/DDBJ databases">
        <title>Comparative genomics of Botrytis spp.</title>
        <authorList>
            <person name="Valero-Jimenez C.A."/>
            <person name="Tapia P."/>
            <person name="Veloso J."/>
            <person name="Silva-Moreno E."/>
            <person name="Staats M."/>
            <person name="Valdes J.H."/>
            <person name="Van Kan J.A.L."/>
        </authorList>
    </citation>
    <scope>NUCLEOTIDE SEQUENCE [LARGE SCALE GENOMIC DNA]</scope>
    <source>
        <strain evidence="2 3">MUCL2830</strain>
    </source>
</reference>
<gene>
    <name evidence="2" type="ORF">BOTCAL_0145g00210</name>
</gene>
<keyword evidence="3" id="KW-1185">Reference proteome</keyword>
<dbReference type="AlphaFoldDB" id="A0A4Y8D2S8"/>
<dbReference type="SUPFAM" id="SSF56281">
    <property type="entry name" value="Metallo-hydrolase/oxidoreductase"/>
    <property type="match status" value="1"/>
</dbReference>
<evidence type="ECO:0000259" key="1">
    <source>
        <dbReference type="SMART" id="SM00849"/>
    </source>
</evidence>
<dbReference type="Pfam" id="PF00753">
    <property type="entry name" value="Lactamase_B"/>
    <property type="match status" value="1"/>
</dbReference>
<dbReference type="STRING" id="38488.A0A4Y8D2S8"/>
<protein>
    <recommendedName>
        <fullName evidence="1">Metallo-beta-lactamase domain-containing protein</fullName>
    </recommendedName>
</protein>
<dbReference type="PANTHER" id="PTHR42951:SF4">
    <property type="entry name" value="ACYL-COENZYME A THIOESTERASE MBLAC2"/>
    <property type="match status" value="1"/>
</dbReference>
<accession>A0A4Y8D2S8</accession>
<name>A0A4Y8D2S8_9HELO</name>
<dbReference type="InterPro" id="IPR036866">
    <property type="entry name" value="RibonucZ/Hydroxyglut_hydro"/>
</dbReference>
<dbReference type="OrthoDB" id="3341310at2759"/>
<evidence type="ECO:0000313" key="2">
    <source>
        <dbReference type="EMBL" id="TEY64661.1"/>
    </source>
</evidence>
<evidence type="ECO:0000313" key="3">
    <source>
        <dbReference type="Proteomes" id="UP000297299"/>
    </source>
</evidence>
<dbReference type="EMBL" id="PHWZ01000145">
    <property type="protein sequence ID" value="TEY64661.1"/>
    <property type="molecule type" value="Genomic_DNA"/>
</dbReference>
<comment type="caution">
    <text evidence="2">The sequence shown here is derived from an EMBL/GenBank/DDBJ whole genome shotgun (WGS) entry which is preliminary data.</text>
</comment>
<dbReference type="InterPro" id="IPR001279">
    <property type="entry name" value="Metallo-B-lactamas"/>
</dbReference>
<dbReference type="CDD" id="cd06262">
    <property type="entry name" value="metallo-hydrolase-like_MBL-fold"/>
    <property type="match status" value="1"/>
</dbReference>
<dbReference type="InterPro" id="IPR050855">
    <property type="entry name" value="NDM-1-like"/>
</dbReference>
<dbReference type="Proteomes" id="UP000297299">
    <property type="component" value="Unassembled WGS sequence"/>
</dbReference>
<organism evidence="2 3">
    <name type="scientific">Botryotinia calthae</name>
    <dbReference type="NCBI Taxonomy" id="38488"/>
    <lineage>
        <taxon>Eukaryota</taxon>
        <taxon>Fungi</taxon>
        <taxon>Dikarya</taxon>
        <taxon>Ascomycota</taxon>
        <taxon>Pezizomycotina</taxon>
        <taxon>Leotiomycetes</taxon>
        <taxon>Helotiales</taxon>
        <taxon>Sclerotiniaceae</taxon>
        <taxon>Botryotinia</taxon>
    </lineage>
</organism>
<proteinExistence type="predicted"/>
<sequence length="369" mass="42262">MNSLSFLNGVYRKQPPVVLVNENLTAMADLRIYPTSFVSRRLNPSTFVISEDDSYGEQPYIYIKLGFNYVIITDTGCNSPRDRTTKPTSLRQFIEECPIPSFNNQSLNPNGEKPYIILCTHCHYDHILGLPEFLSSNPTIVASENGKSFILEDLPTSSLCKYMNVSTPNYKVSHWARQLEYFSMHNTHFRIQFIQIPGHTPDSLAWYDIEEHYLFVGDTLYTRHRNPVISELPDEADQNPSLPSTQAAIIFPEEGGNWIQYMSSLNLLSSFAKHRNSELSRLHESSETAAPRVRLACGHLTYAVNAEEMILEVQALFWRIISGKVAVKRTEVKRGVIHDYWLESDESKYGVMAPRHLAEEARIHFQPKQ</sequence>
<feature type="domain" description="Metallo-beta-lactamase" evidence="1">
    <location>
        <begin position="58"/>
        <end position="254"/>
    </location>
</feature>